<comment type="similarity">
    <text evidence="4">Belongs to the MsrA Met sulfoxide reductase family.</text>
</comment>
<dbReference type="PANTHER" id="PTHR43774">
    <property type="entry name" value="PEPTIDE METHIONINE SULFOXIDE REDUCTASE"/>
    <property type="match status" value="1"/>
</dbReference>
<dbReference type="Gene3D" id="3.30.1060.10">
    <property type="entry name" value="Peptide methionine sulphoxide reductase MsrA"/>
    <property type="match status" value="1"/>
</dbReference>
<comment type="catalytic activity">
    <reaction evidence="3 4">
        <text>[thioredoxin]-disulfide + L-methionine + H2O = L-methionine (S)-S-oxide + [thioredoxin]-dithiol</text>
        <dbReference type="Rhea" id="RHEA:19993"/>
        <dbReference type="Rhea" id="RHEA-COMP:10698"/>
        <dbReference type="Rhea" id="RHEA-COMP:10700"/>
        <dbReference type="ChEBI" id="CHEBI:15377"/>
        <dbReference type="ChEBI" id="CHEBI:29950"/>
        <dbReference type="ChEBI" id="CHEBI:50058"/>
        <dbReference type="ChEBI" id="CHEBI:57844"/>
        <dbReference type="ChEBI" id="CHEBI:58772"/>
        <dbReference type="EC" id="1.8.4.11"/>
    </reaction>
</comment>
<gene>
    <name evidence="4 7" type="primary">msrA</name>
    <name evidence="7" type="ORF">F8C82_13595</name>
</gene>
<dbReference type="SUPFAM" id="SSF55068">
    <property type="entry name" value="Peptide methionine sulfoxide reductase"/>
    <property type="match status" value="1"/>
</dbReference>
<dbReference type="Pfam" id="PF01625">
    <property type="entry name" value="PMSR"/>
    <property type="match status" value="1"/>
</dbReference>
<dbReference type="AlphaFoldDB" id="A0A6L3ZEM1"/>
<keyword evidence="8" id="KW-1185">Reference proteome</keyword>
<keyword evidence="1 4" id="KW-0560">Oxidoreductase</keyword>
<dbReference type="NCBIfam" id="TIGR00401">
    <property type="entry name" value="msrA"/>
    <property type="match status" value="1"/>
</dbReference>
<evidence type="ECO:0000313" key="7">
    <source>
        <dbReference type="EMBL" id="KAB2815130.1"/>
    </source>
</evidence>
<dbReference type="OrthoDB" id="4174719at2"/>
<comment type="function">
    <text evidence="4">Has an important function as a repair enzyme for proteins that have been inactivated by oxidation. Catalyzes the reversible oxidation-reduction of methionine sulfoxide in proteins to methionine.</text>
</comment>
<comment type="caution">
    <text evidence="7">The sequence shown here is derived from an EMBL/GenBank/DDBJ whole genome shotgun (WGS) entry which is preliminary data.</text>
</comment>
<dbReference type="EC" id="1.8.4.11" evidence="4"/>
<reference evidence="7 8" key="1">
    <citation type="submission" date="2019-10" db="EMBL/GenBank/DDBJ databases">
        <title>Genome sequence of Phaeocystidibacter marisrubri JCM30614 (type strain).</title>
        <authorList>
            <person name="Bowman J.P."/>
        </authorList>
    </citation>
    <scope>NUCLEOTIDE SEQUENCE [LARGE SCALE GENOMIC DNA]</scope>
    <source>
        <strain evidence="7 8">JCM 30614</strain>
    </source>
</reference>
<proteinExistence type="inferred from homology"/>
<dbReference type="HAMAP" id="MF_01401">
    <property type="entry name" value="MsrA"/>
    <property type="match status" value="1"/>
</dbReference>
<keyword evidence="5" id="KW-0732">Signal</keyword>
<dbReference type="RefSeq" id="WP_151694168.1">
    <property type="nucleotide sequence ID" value="NZ_BMGX01000001.1"/>
</dbReference>
<feature type="chain" id="PRO_5027108755" description="Peptide methionine sulfoxide reductase MsrA" evidence="5">
    <location>
        <begin position="18"/>
        <end position="200"/>
    </location>
</feature>
<evidence type="ECO:0000256" key="1">
    <source>
        <dbReference type="ARBA" id="ARBA00023002"/>
    </source>
</evidence>
<evidence type="ECO:0000256" key="4">
    <source>
        <dbReference type="HAMAP-Rule" id="MF_01401"/>
    </source>
</evidence>
<dbReference type="EMBL" id="WBVQ01000003">
    <property type="protein sequence ID" value="KAB2815130.1"/>
    <property type="molecule type" value="Genomic_DNA"/>
</dbReference>
<accession>A0A6L3ZEM1</accession>
<organism evidence="7 8">
    <name type="scientific">Phaeocystidibacter marisrubri</name>
    <dbReference type="NCBI Taxonomy" id="1577780"/>
    <lineage>
        <taxon>Bacteria</taxon>
        <taxon>Pseudomonadati</taxon>
        <taxon>Bacteroidota</taxon>
        <taxon>Flavobacteriia</taxon>
        <taxon>Flavobacteriales</taxon>
        <taxon>Phaeocystidibacteraceae</taxon>
        <taxon>Phaeocystidibacter</taxon>
    </lineage>
</organism>
<sequence>MKLNSVVFSLTALLSMACGNSSSHTSGTPVATTLNTEMSQETQTAIFASGCFWGTEYFLKRQEGVISTTVGYTGGHVDNPTYKQVCTKETGHYEAVMVEFDPSIVSYEQLTKWFFETHDPTQANGQGPDIGPQYRSAIFVADDNQRRIANDLIGILEAKGMDIATEVKDAVTFWPAELYHQDYYDNKGGTPYCHAYRKLF</sequence>
<dbReference type="InterPro" id="IPR036509">
    <property type="entry name" value="Met_Sox_Rdtase_MsrA_sf"/>
</dbReference>
<feature type="domain" description="Peptide methionine sulphoxide reductase MsrA" evidence="6">
    <location>
        <begin position="44"/>
        <end position="194"/>
    </location>
</feature>
<feature type="signal peptide" evidence="5">
    <location>
        <begin position="1"/>
        <end position="17"/>
    </location>
</feature>
<feature type="active site" evidence="4">
    <location>
        <position position="51"/>
    </location>
</feature>
<evidence type="ECO:0000259" key="6">
    <source>
        <dbReference type="Pfam" id="PF01625"/>
    </source>
</evidence>
<dbReference type="PROSITE" id="PS51257">
    <property type="entry name" value="PROKAR_LIPOPROTEIN"/>
    <property type="match status" value="1"/>
</dbReference>
<dbReference type="InterPro" id="IPR002569">
    <property type="entry name" value="Met_Sox_Rdtase_MsrA_dom"/>
</dbReference>
<protein>
    <recommendedName>
        <fullName evidence="4">Peptide methionine sulfoxide reductase MsrA</fullName>
        <shortName evidence="4">Protein-methionine-S-oxide reductase</shortName>
        <ecNumber evidence="4">1.8.4.11</ecNumber>
    </recommendedName>
    <alternativeName>
        <fullName evidence="4">Peptide-methionine (S)-S-oxide reductase</fullName>
        <shortName evidence="4">Peptide Met(O) reductase</shortName>
    </alternativeName>
</protein>
<comment type="catalytic activity">
    <reaction evidence="2 4">
        <text>L-methionyl-[protein] + [thioredoxin]-disulfide + H2O = L-methionyl-(S)-S-oxide-[protein] + [thioredoxin]-dithiol</text>
        <dbReference type="Rhea" id="RHEA:14217"/>
        <dbReference type="Rhea" id="RHEA-COMP:10698"/>
        <dbReference type="Rhea" id="RHEA-COMP:10700"/>
        <dbReference type="Rhea" id="RHEA-COMP:12313"/>
        <dbReference type="Rhea" id="RHEA-COMP:12315"/>
        <dbReference type="ChEBI" id="CHEBI:15377"/>
        <dbReference type="ChEBI" id="CHEBI:16044"/>
        <dbReference type="ChEBI" id="CHEBI:29950"/>
        <dbReference type="ChEBI" id="CHEBI:44120"/>
        <dbReference type="ChEBI" id="CHEBI:50058"/>
        <dbReference type="EC" id="1.8.4.11"/>
    </reaction>
</comment>
<evidence type="ECO:0000256" key="3">
    <source>
        <dbReference type="ARBA" id="ARBA00048782"/>
    </source>
</evidence>
<dbReference type="Proteomes" id="UP000484164">
    <property type="component" value="Unassembled WGS sequence"/>
</dbReference>
<dbReference type="PANTHER" id="PTHR43774:SF1">
    <property type="entry name" value="PEPTIDE METHIONINE SULFOXIDE REDUCTASE MSRA 2"/>
    <property type="match status" value="1"/>
</dbReference>
<evidence type="ECO:0000256" key="5">
    <source>
        <dbReference type="SAM" id="SignalP"/>
    </source>
</evidence>
<evidence type="ECO:0000313" key="8">
    <source>
        <dbReference type="Proteomes" id="UP000484164"/>
    </source>
</evidence>
<dbReference type="GO" id="GO:0008113">
    <property type="term" value="F:peptide-methionine (S)-S-oxide reductase activity"/>
    <property type="evidence" value="ECO:0007669"/>
    <property type="project" value="UniProtKB-UniRule"/>
</dbReference>
<evidence type="ECO:0000256" key="2">
    <source>
        <dbReference type="ARBA" id="ARBA00047806"/>
    </source>
</evidence>
<name>A0A6L3ZEM1_9FLAO</name>